<protein>
    <submittedName>
        <fullName evidence="1">Uncharacterized protein</fullName>
    </submittedName>
</protein>
<gene>
    <name evidence="1" type="ORF">METZ01_LOCUS136282</name>
</gene>
<dbReference type="EMBL" id="UINC01019696">
    <property type="protein sequence ID" value="SVA83428.1"/>
    <property type="molecule type" value="Genomic_DNA"/>
</dbReference>
<evidence type="ECO:0000313" key="1">
    <source>
        <dbReference type="EMBL" id="SVA83428.1"/>
    </source>
</evidence>
<name>A0A381Z2D1_9ZZZZ</name>
<proteinExistence type="predicted"/>
<dbReference type="AlphaFoldDB" id="A0A381Z2D1"/>
<sequence>MKIYPYIKSLIIAVSITGWGLHAQILTDFVGDWTGVENLHSPTTFYENKSISIQISQGGDRENYLIYTSSSDFIY</sequence>
<feature type="non-terminal residue" evidence="1">
    <location>
        <position position="75"/>
    </location>
</feature>
<organism evidence="1">
    <name type="scientific">marine metagenome</name>
    <dbReference type="NCBI Taxonomy" id="408172"/>
    <lineage>
        <taxon>unclassified sequences</taxon>
        <taxon>metagenomes</taxon>
        <taxon>ecological metagenomes</taxon>
    </lineage>
</organism>
<accession>A0A381Z2D1</accession>
<reference evidence="1" key="1">
    <citation type="submission" date="2018-05" db="EMBL/GenBank/DDBJ databases">
        <authorList>
            <person name="Lanie J.A."/>
            <person name="Ng W.-L."/>
            <person name="Kazmierczak K.M."/>
            <person name="Andrzejewski T.M."/>
            <person name="Davidsen T.M."/>
            <person name="Wayne K.J."/>
            <person name="Tettelin H."/>
            <person name="Glass J.I."/>
            <person name="Rusch D."/>
            <person name="Podicherti R."/>
            <person name="Tsui H.-C.T."/>
            <person name="Winkler M.E."/>
        </authorList>
    </citation>
    <scope>NUCLEOTIDE SEQUENCE</scope>
</reference>